<evidence type="ECO:0000259" key="1">
    <source>
        <dbReference type="Pfam" id="PF21882"/>
    </source>
</evidence>
<proteinExistence type="predicted"/>
<gene>
    <name evidence="2" type="ORF">ACIPEN_05790</name>
</gene>
<protein>
    <recommendedName>
        <fullName evidence="1">Putative tail fiber protein gp53-like C-terminal domain-containing protein</fullName>
    </recommendedName>
</protein>
<dbReference type="Pfam" id="PF21882">
    <property type="entry name" value="Gp53-like_C"/>
    <property type="match status" value="1"/>
</dbReference>
<name>A0ABW8EYF9_9BURK</name>
<accession>A0ABW8EYF9</accession>
<dbReference type="InterPro" id="IPR054075">
    <property type="entry name" value="Gp53-like_C"/>
</dbReference>
<feature type="domain" description="Putative tail fiber protein gp53-like C-terminal" evidence="1">
    <location>
        <begin position="164"/>
        <end position="244"/>
    </location>
</feature>
<evidence type="ECO:0000313" key="3">
    <source>
        <dbReference type="Proteomes" id="UP001617427"/>
    </source>
</evidence>
<dbReference type="Proteomes" id="UP001617427">
    <property type="component" value="Unassembled WGS sequence"/>
</dbReference>
<evidence type="ECO:0000313" key="2">
    <source>
        <dbReference type="EMBL" id="MFJ3045321.1"/>
    </source>
</evidence>
<dbReference type="EMBL" id="JBIUZV010000003">
    <property type="protein sequence ID" value="MFJ3045321.1"/>
    <property type="molecule type" value="Genomic_DNA"/>
</dbReference>
<organism evidence="2 3">
    <name type="scientific">Herbaspirillum chlorophenolicum</name>
    <dbReference type="NCBI Taxonomy" id="211589"/>
    <lineage>
        <taxon>Bacteria</taxon>
        <taxon>Pseudomonadati</taxon>
        <taxon>Pseudomonadota</taxon>
        <taxon>Betaproteobacteria</taxon>
        <taxon>Burkholderiales</taxon>
        <taxon>Oxalobacteraceae</taxon>
        <taxon>Herbaspirillum</taxon>
    </lineage>
</organism>
<dbReference type="Gene3D" id="2.60.40.3940">
    <property type="match status" value="1"/>
</dbReference>
<keyword evidence="3" id="KW-1185">Reference proteome</keyword>
<feature type="non-terminal residue" evidence="2">
    <location>
        <position position="1"/>
    </location>
</feature>
<dbReference type="RefSeq" id="WP_402698862.1">
    <property type="nucleotide sequence ID" value="NZ_JBIUZV010000003.1"/>
</dbReference>
<comment type="caution">
    <text evidence="2">The sequence shown here is derived from an EMBL/GenBank/DDBJ whole genome shotgun (WGS) entry which is preliminary data.</text>
</comment>
<reference evidence="2 3" key="1">
    <citation type="submission" date="2024-10" db="EMBL/GenBank/DDBJ databases">
        <title>The Natural Products Discovery Center: Release of the First 8490 Sequenced Strains for Exploring Actinobacteria Biosynthetic Diversity.</title>
        <authorList>
            <person name="Kalkreuter E."/>
            <person name="Kautsar S.A."/>
            <person name="Yang D."/>
            <person name="Bader C.D."/>
            <person name="Teijaro C.N."/>
            <person name="Fluegel L."/>
            <person name="Davis C.M."/>
            <person name="Simpson J.R."/>
            <person name="Lauterbach L."/>
            <person name="Steele A.D."/>
            <person name="Gui C."/>
            <person name="Meng S."/>
            <person name="Li G."/>
            <person name="Viehrig K."/>
            <person name="Ye F."/>
            <person name="Su P."/>
            <person name="Kiefer A.F."/>
            <person name="Nichols A."/>
            <person name="Cepeda A.J."/>
            <person name="Yan W."/>
            <person name="Fan B."/>
            <person name="Jiang Y."/>
            <person name="Adhikari A."/>
            <person name="Zheng C.-J."/>
            <person name="Schuster L."/>
            <person name="Cowan T.M."/>
            <person name="Smanski M.J."/>
            <person name="Chevrette M.G."/>
            <person name="De Carvalho L.P.S."/>
            <person name="Shen B."/>
        </authorList>
    </citation>
    <scope>NUCLEOTIDE SEQUENCE [LARGE SCALE GENOMIC DNA]</scope>
    <source>
        <strain evidence="2 3">NPDC087045</strain>
    </source>
</reference>
<sequence length="245" mass="24772">NTNNPDTGGANWAPIDGYGITAVTGLTNANVTLSATQYSKKIITLAGTLTGNVQIIFPTTMQQWLVVNNTTGAFTVTCKTASGTGAAVPQGGVQSFWGDGTNLNLGPGDAKVISAVSDPTFANNSASAASTSWVRGAMAAIATAAGFVASFAANGYVKFPSWLGGLVVEWGTGTSDGSGVLNITMPLAFPTAQRGMVPSVIATAGGISAQVNGTPTQTTASIRTFSTGTGNPAPSQPVFWWSWGN</sequence>